<proteinExistence type="predicted"/>
<keyword evidence="2" id="KW-0808">Transferase</keyword>
<keyword evidence="2" id="KW-0548">Nucleotidyltransferase</keyword>
<evidence type="ECO:0000259" key="1">
    <source>
        <dbReference type="Pfam" id="PF14529"/>
    </source>
</evidence>
<protein>
    <submittedName>
        <fullName evidence="2">RNA-directed DNA polymerase from mobile element jockey</fullName>
    </submittedName>
</protein>
<dbReference type="Pfam" id="PF14529">
    <property type="entry name" value="Exo_endo_phos_2"/>
    <property type="match status" value="1"/>
</dbReference>
<feature type="domain" description="Endonuclease/exonuclease/phosphatase" evidence="1">
    <location>
        <begin position="59"/>
        <end position="142"/>
    </location>
</feature>
<organism evidence="2 3">
    <name type="scientific">Trichonephila inaurata madagascariensis</name>
    <dbReference type="NCBI Taxonomy" id="2747483"/>
    <lineage>
        <taxon>Eukaryota</taxon>
        <taxon>Metazoa</taxon>
        <taxon>Ecdysozoa</taxon>
        <taxon>Arthropoda</taxon>
        <taxon>Chelicerata</taxon>
        <taxon>Arachnida</taxon>
        <taxon>Araneae</taxon>
        <taxon>Araneomorphae</taxon>
        <taxon>Entelegynae</taxon>
        <taxon>Araneoidea</taxon>
        <taxon>Nephilidae</taxon>
        <taxon>Trichonephila</taxon>
        <taxon>Trichonephila inaurata</taxon>
    </lineage>
</organism>
<dbReference type="InterPro" id="IPR036691">
    <property type="entry name" value="Endo/exonu/phosph_ase_sf"/>
</dbReference>
<dbReference type="GO" id="GO:0003964">
    <property type="term" value="F:RNA-directed DNA polymerase activity"/>
    <property type="evidence" value="ECO:0007669"/>
    <property type="project" value="UniProtKB-KW"/>
</dbReference>
<evidence type="ECO:0000313" key="3">
    <source>
        <dbReference type="Proteomes" id="UP000886998"/>
    </source>
</evidence>
<name>A0A8X7C8V5_9ARAC</name>
<evidence type="ECO:0000313" key="2">
    <source>
        <dbReference type="EMBL" id="GFY60300.1"/>
    </source>
</evidence>
<reference evidence="2" key="1">
    <citation type="submission" date="2020-08" db="EMBL/GenBank/DDBJ databases">
        <title>Multicomponent nature underlies the extraordinary mechanical properties of spider dragline silk.</title>
        <authorList>
            <person name="Kono N."/>
            <person name="Nakamura H."/>
            <person name="Mori M."/>
            <person name="Yoshida Y."/>
            <person name="Ohtoshi R."/>
            <person name="Malay A.D."/>
            <person name="Moran D.A.P."/>
            <person name="Tomita M."/>
            <person name="Numata K."/>
            <person name="Arakawa K."/>
        </authorList>
    </citation>
    <scope>NUCLEOTIDE SEQUENCE</scope>
</reference>
<dbReference type="InterPro" id="IPR005135">
    <property type="entry name" value="Endo/exonuclease/phosphatase"/>
</dbReference>
<comment type="caution">
    <text evidence="2">The sequence shown here is derived from an EMBL/GenBank/DDBJ whole genome shotgun (WGS) entry which is preliminary data.</text>
</comment>
<keyword evidence="2" id="KW-0695">RNA-directed DNA polymerase</keyword>
<sequence length="235" mass="26553">MYGLNFGVLLFSPCYFSPGVLLCTHPVRSGTLLGCLYLRPTQPHVQKPGCRPGRSIQNFKTSFIPGDYNAKHTSWGCANSDPRGNYLLRYITNNKIDLISPPTPTRYGTYSASTLDYALTKNPIWPCTADYISELSSDHNPVRFHFPKTSNFEMSPPQLNTTWSIFTNILANPDKFELPTANSTEEIDSQVSSLTNEIVNAHARASKPFYHSKQPYVQGELKELIKERNKARKTW</sequence>
<gene>
    <name evidence="2" type="primary">pol_4203</name>
    <name evidence="2" type="ORF">TNIN_83101</name>
</gene>
<dbReference type="AlphaFoldDB" id="A0A8X7C8V5"/>
<dbReference type="PANTHER" id="PTHR33273:SF4">
    <property type="entry name" value="ENDONUCLEASE_EXONUCLEASE_PHOSPHATASE DOMAIN-CONTAINING PROTEIN"/>
    <property type="match status" value="1"/>
</dbReference>
<dbReference type="SUPFAM" id="SSF56219">
    <property type="entry name" value="DNase I-like"/>
    <property type="match status" value="1"/>
</dbReference>
<dbReference type="Gene3D" id="3.60.10.10">
    <property type="entry name" value="Endonuclease/exonuclease/phosphatase"/>
    <property type="match status" value="1"/>
</dbReference>
<dbReference type="PANTHER" id="PTHR33273">
    <property type="entry name" value="DOMAIN-CONTAINING PROTEIN, PUTATIVE-RELATED"/>
    <property type="match status" value="1"/>
</dbReference>
<dbReference type="OrthoDB" id="6513770at2759"/>
<dbReference type="Proteomes" id="UP000886998">
    <property type="component" value="Unassembled WGS sequence"/>
</dbReference>
<keyword evidence="3" id="KW-1185">Reference proteome</keyword>
<accession>A0A8X7C8V5</accession>
<dbReference type="EMBL" id="BMAV01013083">
    <property type="protein sequence ID" value="GFY60300.1"/>
    <property type="molecule type" value="Genomic_DNA"/>
</dbReference>